<dbReference type="VEuPathDB" id="TrichDB:TVAGG3_0106580"/>
<dbReference type="VEuPathDB" id="TrichDB:TVAG_528050"/>
<dbReference type="Proteomes" id="UP000001542">
    <property type="component" value="Unassembled WGS sequence"/>
</dbReference>
<reference evidence="1" key="2">
    <citation type="journal article" date="2007" name="Science">
        <title>Draft genome sequence of the sexually transmitted pathogen Trichomonas vaginalis.</title>
        <authorList>
            <person name="Carlton J.M."/>
            <person name="Hirt R.P."/>
            <person name="Silva J.C."/>
            <person name="Delcher A.L."/>
            <person name="Schatz M."/>
            <person name="Zhao Q."/>
            <person name="Wortman J.R."/>
            <person name="Bidwell S.L."/>
            <person name="Alsmark U.C.M."/>
            <person name="Besteiro S."/>
            <person name="Sicheritz-Ponten T."/>
            <person name="Noel C.J."/>
            <person name="Dacks J.B."/>
            <person name="Foster P.G."/>
            <person name="Simillion C."/>
            <person name="Van de Peer Y."/>
            <person name="Miranda-Saavedra D."/>
            <person name="Barton G.J."/>
            <person name="Westrop G.D."/>
            <person name="Mueller S."/>
            <person name="Dessi D."/>
            <person name="Fiori P.L."/>
            <person name="Ren Q."/>
            <person name="Paulsen I."/>
            <person name="Zhang H."/>
            <person name="Bastida-Corcuera F.D."/>
            <person name="Simoes-Barbosa A."/>
            <person name="Brown M.T."/>
            <person name="Hayes R.D."/>
            <person name="Mukherjee M."/>
            <person name="Okumura C.Y."/>
            <person name="Schneider R."/>
            <person name="Smith A.J."/>
            <person name="Vanacova S."/>
            <person name="Villalvazo M."/>
            <person name="Haas B.J."/>
            <person name="Pertea M."/>
            <person name="Feldblyum T.V."/>
            <person name="Utterback T.R."/>
            <person name="Shu C.L."/>
            <person name="Osoegawa K."/>
            <person name="de Jong P.J."/>
            <person name="Hrdy I."/>
            <person name="Horvathova L."/>
            <person name="Zubacova Z."/>
            <person name="Dolezal P."/>
            <person name="Malik S.B."/>
            <person name="Logsdon J.M. Jr."/>
            <person name="Henze K."/>
            <person name="Gupta A."/>
            <person name="Wang C.C."/>
            <person name="Dunne R.L."/>
            <person name="Upcroft J.A."/>
            <person name="Upcroft P."/>
            <person name="White O."/>
            <person name="Salzberg S.L."/>
            <person name="Tang P."/>
            <person name="Chiu C.-H."/>
            <person name="Lee Y.-S."/>
            <person name="Embley T.M."/>
            <person name="Coombs G.H."/>
            <person name="Mottram J.C."/>
            <person name="Tachezy J."/>
            <person name="Fraser-Liggett C.M."/>
            <person name="Johnson P.J."/>
        </authorList>
    </citation>
    <scope>NUCLEOTIDE SEQUENCE [LARGE SCALE GENOMIC DNA]</scope>
    <source>
        <strain evidence="1">G3</strain>
    </source>
</reference>
<dbReference type="InterPro" id="IPR012337">
    <property type="entry name" value="RNaseH-like_sf"/>
</dbReference>
<evidence type="ECO:0008006" key="3">
    <source>
        <dbReference type="Google" id="ProtNLM"/>
    </source>
</evidence>
<dbReference type="OrthoDB" id="10674660at2759"/>
<dbReference type="EMBL" id="DS124542">
    <property type="protein sequence ID" value="EAX76464.1"/>
    <property type="molecule type" value="Genomic_DNA"/>
</dbReference>
<sequence>MIYNPSVHDGYPFPLDIKTGFDGTTDSYDRAIRDALAMLASNGIKLGTVVTDNLHAQVLACDHNFVQTDGFLRIPCAAHTLSLAVKSFVEDYSMEHEFPVFENLNKISLFLRSKPVRCYFKVECPLYVKTRWTSEFDIILWLVKHYETLQKLTYQTPARLKDAIQDVLGPLRYLLEFALPCLFIIFYPVYELVHLLERDETTAANTIDLLVQYCRASDEFSNAFYVEFTQEKYHERIHDIVAEASSAQVYLQMRILARFEGTGNRGLLEFANSLIFTGREQLRQAFPDLASEKDVESNIAKFVYPNYPMEGELVRDVIKGIPDCIAFGETLDQERANDPNAEYQPL</sequence>
<reference evidence="1" key="1">
    <citation type="submission" date="2006-10" db="EMBL/GenBank/DDBJ databases">
        <authorList>
            <person name="Amadeo P."/>
            <person name="Zhao Q."/>
            <person name="Wortman J."/>
            <person name="Fraser-Liggett C."/>
            <person name="Carlton J."/>
        </authorList>
    </citation>
    <scope>NUCLEOTIDE SEQUENCE</scope>
    <source>
        <strain evidence="1">G3</strain>
    </source>
</reference>
<evidence type="ECO:0000313" key="2">
    <source>
        <dbReference type="Proteomes" id="UP000001542"/>
    </source>
</evidence>
<keyword evidence="2" id="KW-1185">Reference proteome</keyword>
<accession>A2H2A3</accession>
<dbReference type="VEuPathDB" id="TrichDB:TVAGG3_0200610"/>
<feature type="non-terminal residue" evidence="1">
    <location>
        <position position="346"/>
    </location>
</feature>
<protein>
    <recommendedName>
        <fullName evidence="3">DUF659 domain-containing protein</fullName>
    </recommendedName>
</protein>
<name>A2H2A3_TRIV3</name>
<dbReference type="SUPFAM" id="SSF53098">
    <property type="entry name" value="Ribonuclease H-like"/>
    <property type="match status" value="1"/>
</dbReference>
<evidence type="ECO:0000313" key="1">
    <source>
        <dbReference type="EMBL" id="EAX76464.1"/>
    </source>
</evidence>
<dbReference type="AlphaFoldDB" id="A2H2A3"/>
<proteinExistence type="predicted"/>
<organism evidence="1 2">
    <name type="scientific">Trichomonas vaginalis (strain ATCC PRA-98 / G3)</name>
    <dbReference type="NCBI Taxonomy" id="412133"/>
    <lineage>
        <taxon>Eukaryota</taxon>
        <taxon>Metamonada</taxon>
        <taxon>Parabasalia</taxon>
        <taxon>Trichomonadida</taxon>
        <taxon>Trichomonadidae</taxon>
        <taxon>Trichomonas</taxon>
    </lineage>
</organism>
<gene>
    <name evidence="1" type="ORF">TVAG_528050</name>
</gene>
<dbReference type="InParanoid" id="A2H2A3"/>